<dbReference type="EMBL" id="CADEAL010004341">
    <property type="protein sequence ID" value="CAB1457429.1"/>
    <property type="molecule type" value="Genomic_DNA"/>
</dbReference>
<comment type="caution">
    <text evidence="1">The sequence shown here is derived from an EMBL/GenBank/DDBJ whole genome shotgun (WGS) entry which is preliminary data.</text>
</comment>
<keyword evidence="2" id="KW-1185">Reference proteome</keyword>
<protein>
    <submittedName>
        <fullName evidence="1">Uncharacterized protein</fullName>
    </submittedName>
</protein>
<name>A0A9N7VUX9_PLEPL</name>
<sequence length="120" mass="13356">MSKQRHPPIASIDVAKNCFAAFSTSAVAMWMSVRRVCDVEPRSGPSCLLAPVPAPVLPPQPCAVLRQQRHWLQGYPDEREGCSGVACIRSTSWFRCQAQSCKRGQLCFCLFSDSDWPEAR</sequence>
<accession>A0A9N7VUX9</accession>
<proteinExistence type="predicted"/>
<reference evidence="1" key="1">
    <citation type="submission" date="2020-03" db="EMBL/GenBank/DDBJ databases">
        <authorList>
            <person name="Weist P."/>
        </authorList>
    </citation>
    <scope>NUCLEOTIDE SEQUENCE</scope>
</reference>
<gene>
    <name evidence="1" type="ORF">PLEPLA_LOCUS45253</name>
</gene>
<organism evidence="1 2">
    <name type="scientific">Pleuronectes platessa</name>
    <name type="common">European plaice</name>
    <dbReference type="NCBI Taxonomy" id="8262"/>
    <lineage>
        <taxon>Eukaryota</taxon>
        <taxon>Metazoa</taxon>
        <taxon>Chordata</taxon>
        <taxon>Craniata</taxon>
        <taxon>Vertebrata</taxon>
        <taxon>Euteleostomi</taxon>
        <taxon>Actinopterygii</taxon>
        <taxon>Neopterygii</taxon>
        <taxon>Teleostei</taxon>
        <taxon>Neoteleostei</taxon>
        <taxon>Acanthomorphata</taxon>
        <taxon>Carangaria</taxon>
        <taxon>Pleuronectiformes</taxon>
        <taxon>Pleuronectoidei</taxon>
        <taxon>Pleuronectidae</taxon>
        <taxon>Pleuronectes</taxon>
    </lineage>
</organism>
<evidence type="ECO:0000313" key="2">
    <source>
        <dbReference type="Proteomes" id="UP001153269"/>
    </source>
</evidence>
<evidence type="ECO:0000313" key="1">
    <source>
        <dbReference type="EMBL" id="CAB1457429.1"/>
    </source>
</evidence>
<dbReference type="AlphaFoldDB" id="A0A9N7VUX9"/>
<dbReference type="Proteomes" id="UP001153269">
    <property type="component" value="Unassembled WGS sequence"/>
</dbReference>